<dbReference type="Proteomes" id="UP000823989">
    <property type="component" value="Unassembled WGS sequence"/>
</dbReference>
<reference evidence="7" key="1">
    <citation type="journal article" date="2021" name="PeerJ">
        <title>Extensive microbial diversity within the chicken gut microbiome revealed by metagenomics and culture.</title>
        <authorList>
            <person name="Gilroy R."/>
            <person name="Ravi A."/>
            <person name="Getino M."/>
            <person name="Pursley I."/>
            <person name="Horton D.L."/>
            <person name="Alikhan N.F."/>
            <person name="Baker D."/>
            <person name="Gharbi K."/>
            <person name="Hall N."/>
            <person name="Watson M."/>
            <person name="Adriaenssens E.M."/>
            <person name="Foster-Nyarko E."/>
            <person name="Jarju S."/>
            <person name="Secka A."/>
            <person name="Antonio M."/>
            <person name="Oren A."/>
            <person name="Chaudhuri R.R."/>
            <person name="La Ragione R."/>
            <person name="Hildebrand F."/>
            <person name="Pallen M.J."/>
        </authorList>
    </citation>
    <scope>NUCLEOTIDE SEQUENCE</scope>
    <source>
        <strain evidence="7">ChiHjej13B12-752</strain>
    </source>
</reference>
<dbReference type="GO" id="GO:0015171">
    <property type="term" value="F:amino acid transmembrane transporter activity"/>
    <property type="evidence" value="ECO:0007669"/>
    <property type="project" value="TreeGrafter"/>
</dbReference>
<feature type="transmembrane region" description="Helical" evidence="6">
    <location>
        <begin position="183"/>
        <end position="204"/>
    </location>
</feature>
<keyword evidence="4 6" id="KW-1133">Transmembrane helix</keyword>
<evidence type="ECO:0000256" key="4">
    <source>
        <dbReference type="ARBA" id="ARBA00022989"/>
    </source>
</evidence>
<dbReference type="PANTHER" id="PTHR30086">
    <property type="entry name" value="ARGININE EXPORTER PROTEIN ARGO"/>
    <property type="match status" value="1"/>
</dbReference>
<evidence type="ECO:0000256" key="6">
    <source>
        <dbReference type="SAM" id="Phobius"/>
    </source>
</evidence>
<keyword evidence="3 6" id="KW-0812">Transmembrane</keyword>
<gene>
    <name evidence="7" type="ORF">H9891_02365</name>
</gene>
<keyword evidence="5 6" id="KW-0472">Membrane</keyword>
<proteinExistence type="predicted"/>
<reference evidence="7" key="2">
    <citation type="submission" date="2021-04" db="EMBL/GenBank/DDBJ databases">
        <authorList>
            <person name="Gilroy R."/>
        </authorList>
    </citation>
    <scope>NUCLEOTIDE SEQUENCE</scope>
    <source>
        <strain evidence="7">ChiHjej13B12-752</strain>
    </source>
</reference>
<protein>
    <submittedName>
        <fullName evidence="7">LysE family translocator</fullName>
    </submittedName>
</protein>
<dbReference type="AlphaFoldDB" id="A0A9D1TZC1"/>
<dbReference type="Pfam" id="PF01810">
    <property type="entry name" value="LysE"/>
    <property type="match status" value="1"/>
</dbReference>
<feature type="transmembrane region" description="Helical" evidence="6">
    <location>
        <begin position="116"/>
        <end position="137"/>
    </location>
</feature>
<feature type="transmembrane region" description="Helical" evidence="6">
    <location>
        <begin position="6"/>
        <end position="28"/>
    </location>
</feature>
<evidence type="ECO:0000313" key="7">
    <source>
        <dbReference type="EMBL" id="HIW12002.1"/>
    </source>
</evidence>
<evidence type="ECO:0000256" key="1">
    <source>
        <dbReference type="ARBA" id="ARBA00004651"/>
    </source>
</evidence>
<name>A0A9D1TZC1_9STAP</name>
<evidence type="ECO:0000256" key="3">
    <source>
        <dbReference type="ARBA" id="ARBA00022692"/>
    </source>
</evidence>
<feature type="transmembrane region" description="Helical" evidence="6">
    <location>
        <begin position="40"/>
        <end position="64"/>
    </location>
</feature>
<accession>A0A9D1TZC1</accession>
<feature type="transmembrane region" description="Helical" evidence="6">
    <location>
        <begin position="70"/>
        <end position="88"/>
    </location>
</feature>
<dbReference type="GO" id="GO:0005886">
    <property type="term" value="C:plasma membrane"/>
    <property type="evidence" value="ECO:0007669"/>
    <property type="project" value="UniProtKB-SubCell"/>
</dbReference>
<keyword evidence="2" id="KW-1003">Cell membrane</keyword>
<evidence type="ECO:0000313" key="8">
    <source>
        <dbReference type="Proteomes" id="UP000823989"/>
    </source>
</evidence>
<dbReference type="PANTHER" id="PTHR30086:SF20">
    <property type="entry name" value="ARGININE EXPORTER PROTEIN ARGO-RELATED"/>
    <property type="match status" value="1"/>
</dbReference>
<comment type="caution">
    <text evidence="7">The sequence shown here is derived from an EMBL/GenBank/DDBJ whole genome shotgun (WGS) entry which is preliminary data.</text>
</comment>
<dbReference type="InterPro" id="IPR001123">
    <property type="entry name" value="LeuE-type"/>
</dbReference>
<organism evidence="7 8">
    <name type="scientific">Candidatus Salinicoccus stercoripullorum</name>
    <dbReference type="NCBI Taxonomy" id="2838756"/>
    <lineage>
        <taxon>Bacteria</taxon>
        <taxon>Bacillati</taxon>
        <taxon>Bacillota</taxon>
        <taxon>Bacilli</taxon>
        <taxon>Bacillales</taxon>
        <taxon>Staphylococcaceae</taxon>
        <taxon>Salinicoccus</taxon>
    </lineage>
</organism>
<feature type="transmembrane region" description="Helical" evidence="6">
    <location>
        <begin position="149"/>
        <end position="171"/>
    </location>
</feature>
<dbReference type="PIRSF" id="PIRSF006324">
    <property type="entry name" value="LeuE"/>
    <property type="match status" value="1"/>
</dbReference>
<evidence type="ECO:0000256" key="5">
    <source>
        <dbReference type="ARBA" id="ARBA00023136"/>
    </source>
</evidence>
<evidence type="ECO:0000256" key="2">
    <source>
        <dbReference type="ARBA" id="ARBA00022475"/>
    </source>
</evidence>
<comment type="subcellular location">
    <subcellularLocation>
        <location evidence="1">Cell membrane</location>
        <topology evidence="1">Multi-pass membrane protein</topology>
    </subcellularLocation>
</comment>
<sequence>MELLTIISFLGAAIILTLAPGPDNLFVLAQSIAKGKYAGVYTTLGLCTGILVHITAATIGLSAIIYHSTLAFSVVKYAGAVYLLYLAYKSFKDKGEKLDLNAGNSLDHRALYKRGIIMNLLNPKVALFFLAFFPQFINYETGSVSVQMLVYGFLFLVISLMIFVLISLFAGKTGDLLRRNPSINRKINLVQGSLFAIIGLNIAFSQK</sequence>
<dbReference type="EMBL" id="DXHR01000005">
    <property type="protein sequence ID" value="HIW12002.1"/>
    <property type="molecule type" value="Genomic_DNA"/>
</dbReference>